<protein>
    <submittedName>
        <fullName evidence="6">Site-specific integrase</fullName>
    </submittedName>
</protein>
<sequence length="266" mass="30530">MLARSDIDLYLQDVASRGCKQGTLENYRRSLLNFFDWLPEGKQVSREKVYEYQEYLIGKYTSRTVNMKMTAINGILGFLDLREYQSTVKASVDDTAIQPELSRNEYLRMLSAAKAIGDERLYLIIKLFGTTGIAVQEFDKVTVEAVRSGTIVTFPNRNRLALRIPACVQSELLEYAKEKGVKSGPIFLTREGRPLGRTTLSNMVPHIARYAKVEENKCTPRCLQKLYAETWDTIKSNVNVMLQMTYDKLLEQEQVIYGWQDVQLRA</sequence>
<organism evidence="6 7">
    <name type="scientific">Candidatus Acutalibacter ornithocaccae</name>
    <dbReference type="NCBI Taxonomy" id="2838416"/>
    <lineage>
        <taxon>Bacteria</taxon>
        <taxon>Bacillati</taxon>
        <taxon>Bacillota</taxon>
        <taxon>Clostridia</taxon>
        <taxon>Eubacteriales</taxon>
        <taxon>Acutalibacteraceae</taxon>
        <taxon>Acutalibacter</taxon>
    </lineage>
</organism>
<keyword evidence="2 4" id="KW-0238">DNA-binding</keyword>
<dbReference type="SUPFAM" id="SSF56349">
    <property type="entry name" value="DNA breaking-rejoining enzymes"/>
    <property type="match status" value="1"/>
</dbReference>
<dbReference type="Proteomes" id="UP000824214">
    <property type="component" value="Unassembled WGS sequence"/>
</dbReference>
<dbReference type="InterPro" id="IPR011010">
    <property type="entry name" value="DNA_brk_join_enz"/>
</dbReference>
<reference evidence="6" key="1">
    <citation type="journal article" date="2021" name="PeerJ">
        <title>Extensive microbial diversity within the chicken gut microbiome revealed by metagenomics and culture.</title>
        <authorList>
            <person name="Gilroy R."/>
            <person name="Ravi A."/>
            <person name="Getino M."/>
            <person name="Pursley I."/>
            <person name="Horton D.L."/>
            <person name="Alikhan N.F."/>
            <person name="Baker D."/>
            <person name="Gharbi K."/>
            <person name="Hall N."/>
            <person name="Watson M."/>
            <person name="Adriaenssens E.M."/>
            <person name="Foster-Nyarko E."/>
            <person name="Jarju S."/>
            <person name="Secka A."/>
            <person name="Antonio M."/>
            <person name="Oren A."/>
            <person name="Chaudhuri R.R."/>
            <person name="La Ragione R."/>
            <person name="Hildebrand F."/>
            <person name="Pallen M.J."/>
        </authorList>
    </citation>
    <scope>NUCLEOTIDE SEQUENCE</scope>
    <source>
        <strain evidence="6">ChiBcolR8-3208</strain>
    </source>
</reference>
<evidence type="ECO:0000313" key="6">
    <source>
        <dbReference type="EMBL" id="HJB37863.1"/>
    </source>
</evidence>
<dbReference type="InterPro" id="IPR004107">
    <property type="entry name" value="Integrase_SAM-like_N"/>
</dbReference>
<dbReference type="GO" id="GO:0015074">
    <property type="term" value="P:DNA integration"/>
    <property type="evidence" value="ECO:0007669"/>
    <property type="project" value="InterPro"/>
</dbReference>
<dbReference type="Gene3D" id="1.10.443.10">
    <property type="entry name" value="Intergrase catalytic core"/>
    <property type="match status" value="1"/>
</dbReference>
<evidence type="ECO:0000256" key="2">
    <source>
        <dbReference type="ARBA" id="ARBA00023125"/>
    </source>
</evidence>
<dbReference type="InterPro" id="IPR010998">
    <property type="entry name" value="Integrase_recombinase_N"/>
</dbReference>
<dbReference type="EMBL" id="DWXZ01000152">
    <property type="protein sequence ID" value="HJB37863.1"/>
    <property type="molecule type" value="Genomic_DNA"/>
</dbReference>
<comment type="similarity">
    <text evidence="1">Belongs to the 'phage' integrase family.</text>
</comment>
<comment type="caution">
    <text evidence="6">The sequence shown here is derived from an EMBL/GenBank/DDBJ whole genome shotgun (WGS) entry which is preliminary data.</text>
</comment>
<dbReference type="Pfam" id="PF02899">
    <property type="entry name" value="Phage_int_SAM_1"/>
    <property type="match status" value="1"/>
</dbReference>
<dbReference type="GO" id="GO:0003677">
    <property type="term" value="F:DNA binding"/>
    <property type="evidence" value="ECO:0007669"/>
    <property type="project" value="UniProtKB-UniRule"/>
</dbReference>
<evidence type="ECO:0000256" key="4">
    <source>
        <dbReference type="PROSITE-ProRule" id="PRU01248"/>
    </source>
</evidence>
<evidence type="ECO:0000259" key="5">
    <source>
        <dbReference type="PROSITE" id="PS51900"/>
    </source>
</evidence>
<keyword evidence="3" id="KW-0233">DNA recombination</keyword>
<name>A0A9D2RYU6_9FIRM</name>
<evidence type="ECO:0000256" key="1">
    <source>
        <dbReference type="ARBA" id="ARBA00008857"/>
    </source>
</evidence>
<feature type="domain" description="Core-binding (CB)" evidence="5">
    <location>
        <begin position="1"/>
        <end position="80"/>
    </location>
</feature>
<proteinExistence type="inferred from homology"/>
<accession>A0A9D2RYU6</accession>
<dbReference type="PROSITE" id="PS51900">
    <property type="entry name" value="CB"/>
    <property type="match status" value="1"/>
</dbReference>
<dbReference type="GO" id="GO:0006310">
    <property type="term" value="P:DNA recombination"/>
    <property type="evidence" value="ECO:0007669"/>
    <property type="project" value="UniProtKB-KW"/>
</dbReference>
<reference evidence="6" key="2">
    <citation type="submission" date="2021-04" db="EMBL/GenBank/DDBJ databases">
        <authorList>
            <person name="Gilroy R."/>
        </authorList>
    </citation>
    <scope>NUCLEOTIDE SEQUENCE</scope>
    <source>
        <strain evidence="6">ChiBcolR8-3208</strain>
    </source>
</reference>
<dbReference type="InterPro" id="IPR044068">
    <property type="entry name" value="CB"/>
</dbReference>
<dbReference type="AlphaFoldDB" id="A0A9D2RYU6"/>
<dbReference type="InterPro" id="IPR013762">
    <property type="entry name" value="Integrase-like_cat_sf"/>
</dbReference>
<dbReference type="Gene3D" id="1.10.150.130">
    <property type="match status" value="1"/>
</dbReference>
<gene>
    <name evidence="6" type="ORF">H9942_07330</name>
</gene>
<evidence type="ECO:0000313" key="7">
    <source>
        <dbReference type="Proteomes" id="UP000824214"/>
    </source>
</evidence>
<evidence type="ECO:0000256" key="3">
    <source>
        <dbReference type="ARBA" id="ARBA00023172"/>
    </source>
</evidence>